<dbReference type="PANTHER" id="PTHR38109:SF1">
    <property type="entry name" value="PROTEIN YCGL"/>
    <property type="match status" value="1"/>
</dbReference>
<evidence type="ECO:0000256" key="1">
    <source>
        <dbReference type="HAMAP-Rule" id="MF_01866"/>
    </source>
</evidence>
<dbReference type="AlphaFoldDB" id="A0A918JR04"/>
<gene>
    <name evidence="3" type="primary">ycgL</name>
    <name evidence="3" type="ORF">GCM10007391_31370</name>
</gene>
<dbReference type="Gene3D" id="3.10.510.20">
    <property type="entry name" value="YcgL domain"/>
    <property type="match status" value="1"/>
</dbReference>
<evidence type="ECO:0000259" key="2">
    <source>
        <dbReference type="PROSITE" id="PS51648"/>
    </source>
</evidence>
<protein>
    <recommendedName>
        <fullName evidence="1">YcgL domain-containing protein GCM10007391_31370</fullName>
    </recommendedName>
</protein>
<dbReference type="SUPFAM" id="SSF160191">
    <property type="entry name" value="YcgL-like"/>
    <property type="match status" value="1"/>
</dbReference>
<accession>A0A918JR04</accession>
<organism evidence="3 4">
    <name type="scientific">Alteromonas halophila</name>
    <dbReference type="NCBI Taxonomy" id="516698"/>
    <lineage>
        <taxon>Bacteria</taxon>
        <taxon>Pseudomonadati</taxon>
        <taxon>Pseudomonadota</taxon>
        <taxon>Gammaproteobacteria</taxon>
        <taxon>Alteromonadales</taxon>
        <taxon>Alteromonadaceae</taxon>
        <taxon>Alteromonas/Salinimonas group</taxon>
        <taxon>Alteromonas</taxon>
    </lineage>
</organism>
<evidence type="ECO:0000313" key="4">
    <source>
        <dbReference type="Proteomes" id="UP000631300"/>
    </source>
</evidence>
<dbReference type="Pfam" id="PF05166">
    <property type="entry name" value="YcgL"/>
    <property type="match status" value="1"/>
</dbReference>
<keyword evidence="4" id="KW-1185">Reference proteome</keyword>
<dbReference type="HAMAP" id="MF_01866">
    <property type="entry name" value="UPF0745"/>
    <property type="match status" value="1"/>
</dbReference>
<dbReference type="PROSITE" id="PS51648">
    <property type="entry name" value="YCGL"/>
    <property type="match status" value="1"/>
</dbReference>
<name>A0A918JR04_9ALTE</name>
<dbReference type="InterPro" id="IPR038068">
    <property type="entry name" value="YcgL-like_sf"/>
</dbReference>
<proteinExistence type="inferred from homology"/>
<dbReference type="PANTHER" id="PTHR38109">
    <property type="entry name" value="PROTEIN YCGL"/>
    <property type="match status" value="1"/>
</dbReference>
<reference evidence="3" key="1">
    <citation type="journal article" date="2014" name="Int. J. Syst. Evol. Microbiol.">
        <title>Complete genome sequence of Corynebacterium casei LMG S-19264T (=DSM 44701T), isolated from a smear-ripened cheese.</title>
        <authorList>
            <consortium name="US DOE Joint Genome Institute (JGI-PGF)"/>
            <person name="Walter F."/>
            <person name="Albersmeier A."/>
            <person name="Kalinowski J."/>
            <person name="Ruckert C."/>
        </authorList>
    </citation>
    <scope>NUCLEOTIDE SEQUENCE</scope>
    <source>
        <strain evidence="3">KCTC 22164</strain>
    </source>
</reference>
<sequence>MIIAVYKTRRKAGMYLYVPGKDDFSAVPESLLQQFSQPELVMLIAPEKRKMLAGVDKEALLSALDEKGYYLQMPPKEEDLLASHRVSLGLSPKPEERE</sequence>
<dbReference type="InterPro" id="IPR027354">
    <property type="entry name" value="YcgL_dom"/>
</dbReference>
<dbReference type="EMBL" id="BMXP01000011">
    <property type="protein sequence ID" value="GGW94865.1"/>
    <property type="molecule type" value="Genomic_DNA"/>
</dbReference>
<reference evidence="3" key="2">
    <citation type="submission" date="2020-09" db="EMBL/GenBank/DDBJ databases">
        <authorList>
            <person name="Sun Q."/>
            <person name="Kim S."/>
        </authorList>
    </citation>
    <scope>NUCLEOTIDE SEQUENCE</scope>
    <source>
        <strain evidence="3">KCTC 22164</strain>
    </source>
</reference>
<dbReference type="Proteomes" id="UP000631300">
    <property type="component" value="Unassembled WGS sequence"/>
</dbReference>
<dbReference type="RefSeq" id="WP_189408074.1">
    <property type="nucleotide sequence ID" value="NZ_BMXP01000011.1"/>
</dbReference>
<feature type="domain" description="YcgL" evidence="2">
    <location>
        <begin position="1"/>
        <end position="85"/>
    </location>
</feature>
<evidence type="ECO:0000313" key="3">
    <source>
        <dbReference type="EMBL" id="GGW94865.1"/>
    </source>
</evidence>
<comment type="caution">
    <text evidence="3">The sequence shown here is derived from an EMBL/GenBank/DDBJ whole genome shotgun (WGS) entry which is preliminary data.</text>
</comment>